<dbReference type="InterPro" id="IPR011008">
    <property type="entry name" value="Dimeric_a/b-barrel"/>
</dbReference>
<feature type="domain" description="ABM" evidence="1">
    <location>
        <begin position="7"/>
        <end position="101"/>
    </location>
</feature>
<dbReference type="PROSITE" id="PS51725">
    <property type="entry name" value="ABM"/>
    <property type="match status" value="1"/>
</dbReference>
<dbReference type="OMA" id="KSHEIIV"/>
<dbReference type="EMBL" id="EQ962652">
    <property type="protein sequence ID" value="EED22960.1"/>
    <property type="molecule type" value="Genomic_DNA"/>
</dbReference>
<dbReference type="HOGENOM" id="CLU_131496_9_3_1"/>
<dbReference type="SUPFAM" id="SSF54909">
    <property type="entry name" value="Dimeric alpha+beta barrel"/>
    <property type="match status" value="1"/>
</dbReference>
<reference evidence="3" key="1">
    <citation type="journal article" date="2015" name="Genome Announc.">
        <title>Genome sequence of the AIDS-associated pathogen Penicillium marneffei (ATCC18224) and its near taxonomic relative Talaromyces stipitatus (ATCC10500).</title>
        <authorList>
            <person name="Nierman W.C."/>
            <person name="Fedorova-Abrams N.D."/>
            <person name="Andrianopoulos A."/>
        </authorList>
    </citation>
    <scope>NUCLEOTIDE SEQUENCE [LARGE SCALE GENOMIC DNA]</scope>
    <source>
        <strain evidence="3">ATCC 10500 / CBS 375.48 / QM 6759 / NRRL 1006</strain>
    </source>
</reference>
<dbReference type="Pfam" id="PF03992">
    <property type="entry name" value="ABM"/>
    <property type="match status" value="1"/>
</dbReference>
<dbReference type="Proteomes" id="UP000001745">
    <property type="component" value="Unassembled WGS sequence"/>
</dbReference>
<dbReference type="eggNOG" id="ENOG502S8KK">
    <property type="taxonomic scope" value="Eukaryota"/>
</dbReference>
<dbReference type="GO" id="GO:0004497">
    <property type="term" value="F:monooxygenase activity"/>
    <property type="evidence" value="ECO:0007669"/>
    <property type="project" value="UniProtKB-KW"/>
</dbReference>
<keyword evidence="3" id="KW-1185">Reference proteome</keyword>
<evidence type="ECO:0000259" key="1">
    <source>
        <dbReference type="PROSITE" id="PS51725"/>
    </source>
</evidence>
<sequence length="111" mass="12336">MSSSEIVHLVATITVQDGKIQQAIETLKGLAAEVQKSEPDVLRYFCFRTKNEKGQDQLVMIEKYTSEEAHKAHTTSAHFQAFQKEAKDLLAGPLDIKSGHFVAGYEGRSNL</sequence>
<keyword evidence="2" id="KW-0560">Oxidoreductase</keyword>
<dbReference type="PANTHER" id="PTHR40624">
    <property type="entry name" value="BIOSYNTHESIS MONOOXYGENASE, PUTATIVE (AFU_ORTHOLOGUE AFUA_1G12025)-RELATED"/>
    <property type="match status" value="1"/>
</dbReference>
<name>B8LSW4_TALSN</name>
<gene>
    <name evidence="2" type="ORF">TSTA_064290</name>
</gene>
<dbReference type="PhylomeDB" id="B8LSW4"/>
<keyword evidence="2" id="KW-0503">Monooxygenase</keyword>
<dbReference type="RefSeq" id="XP_002340347.1">
    <property type="nucleotide sequence ID" value="XM_002340306.1"/>
</dbReference>
<dbReference type="InterPro" id="IPR007138">
    <property type="entry name" value="ABM_dom"/>
</dbReference>
<proteinExistence type="predicted"/>
<dbReference type="AlphaFoldDB" id="B8LSW4"/>
<organism evidence="2 3">
    <name type="scientific">Talaromyces stipitatus (strain ATCC 10500 / CBS 375.48 / QM 6759 / NRRL 1006)</name>
    <name type="common">Penicillium stipitatum</name>
    <dbReference type="NCBI Taxonomy" id="441959"/>
    <lineage>
        <taxon>Eukaryota</taxon>
        <taxon>Fungi</taxon>
        <taxon>Dikarya</taxon>
        <taxon>Ascomycota</taxon>
        <taxon>Pezizomycotina</taxon>
        <taxon>Eurotiomycetes</taxon>
        <taxon>Eurotiomycetidae</taxon>
        <taxon>Eurotiales</taxon>
        <taxon>Trichocomaceae</taxon>
        <taxon>Talaromyces</taxon>
        <taxon>Talaromyces sect. Talaromyces</taxon>
    </lineage>
</organism>
<dbReference type="InParanoid" id="B8LSW4"/>
<dbReference type="VEuPathDB" id="FungiDB:TSTA_064290"/>
<accession>B8LSW4</accession>
<dbReference type="GeneID" id="8104715"/>
<dbReference type="OrthoDB" id="10011777at2759"/>
<dbReference type="PANTHER" id="PTHR40624:SF1">
    <property type="entry name" value="BIOSYNTHESIS MONOOXYGENASE, PUTATIVE (AFU_ORTHOLOGUE AFUA_1G12025)-RELATED"/>
    <property type="match status" value="1"/>
</dbReference>
<evidence type="ECO:0000313" key="2">
    <source>
        <dbReference type="EMBL" id="EED22960.1"/>
    </source>
</evidence>
<evidence type="ECO:0000313" key="3">
    <source>
        <dbReference type="Proteomes" id="UP000001745"/>
    </source>
</evidence>
<dbReference type="Gene3D" id="3.30.70.100">
    <property type="match status" value="1"/>
</dbReference>
<protein>
    <submittedName>
        <fullName evidence="2">Antibiotic biosynthesis monooxygenase, putative</fullName>
    </submittedName>
</protein>